<dbReference type="InterPro" id="IPR005218">
    <property type="entry name" value="Diacylglycerol/lipid_kinase"/>
</dbReference>
<dbReference type="InterPro" id="IPR017438">
    <property type="entry name" value="ATP-NAD_kinase_N"/>
</dbReference>
<evidence type="ECO:0000256" key="2">
    <source>
        <dbReference type="ARBA" id="ARBA00005983"/>
    </source>
</evidence>
<keyword evidence="4" id="KW-0808">Transferase</keyword>
<keyword evidence="9" id="KW-0460">Magnesium</keyword>
<feature type="domain" description="DAGKc" evidence="13">
    <location>
        <begin position="1"/>
        <end position="127"/>
    </location>
</feature>
<evidence type="ECO:0000256" key="5">
    <source>
        <dbReference type="ARBA" id="ARBA00022723"/>
    </source>
</evidence>
<name>A0A841TSP8_9BACL</name>
<dbReference type="SUPFAM" id="SSF111331">
    <property type="entry name" value="NAD kinase/diacylglycerol kinase-like"/>
    <property type="match status" value="1"/>
</dbReference>
<evidence type="ECO:0000313" key="15">
    <source>
        <dbReference type="Proteomes" id="UP000553776"/>
    </source>
</evidence>
<dbReference type="InterPro" id="IPR045540">
    <property type="entry name" value="YegS/DAGK_C"/>
</dbReference>
<dbReference type="PANTHER" id="PTHR12358">
    <property type="entry name" value="SPHINGOSINE KINASE"/>
    <property type="match status" value="1"/>
</dbReference>
<evidence type="ECO:0000256" key="3">
    <source>
        <dbReference type="ARBA" id="ARBA00022516"/>
    </source>
</evidence>
<dbReference type="InterPro" id="IPR050187">
    <property type="entry name" value="Lipid_Phosphate_FormReg"/>
</dbReference>
<keyword evidence="6" id="KW-0547">Nucleotide-binding</keyword>
<evidence type="ECO:0000256" key="10">
    <source>
        <dbReference type="ARBA" id="ARBA00023098"/>
    </source>
</evidence>
<keyword evidence="15" id="KW-1185">Reference proteome</keyword>
<comment type="cofactor">
    <cofactor evidence="1">
        <name>Mg(2+)</name>
        <dbReference type="ChEBI" id="CHEBI:18420"/>
    </cofactor>
</comment>
<protein>
    <submittedName>
        <fullName evidence="14">Diacylglycerol kinase family lipid kinase</fullName>
    </submittedName>
</protein>
<evidence type="ECO:0000256" key="11">
    <source>
        <dbReference type="ARBA" id="ARBA00023209"/>
    </source>
</evidence>
<dbReference type="GO" id="GO:0046872">
    <property type="term" value="F:metal ion binding"/>
    <property type="evidence" value="ECO:0007669"/>
    <property type="project" value="UniProtKB-KW"/>
</dbReference>
<dbReference type="Pfam" id="PF19279">
    <property type="entry name" value="YegS_C"/>
    <property type="match status" value="1"/>
</dbReference>
<dbReference type="PROSITE" id="PS50146">
    <property type="entry name" value="DAGK"/>
    <property type="match status" value="1"/>
</dbReference>
<keyword evidence="11" id="KW-0594">Phospholipid biosynthesis</keyword>
<dbReference type="InterPro" id="IPR001206">
    <property type="entry name" value="Diacylglycerol_kinase_cat_dom"/>
</dbReference>
<dbReference type="PANTHER" id="PTHR12358:SF106">
    <property type="entry name" value="LIPID KINASE YEGS"/>
    <property type="match status" value="1"/>
</dbReference>
<dbReference type="NCBIfam" id="TIGR00147">
    <property type="entry name" value="YegS/Rv2252/BmrU family lipid kinase"/>
    <property type="match status" value="1"/>
</dbReference>
<dbReference type="GO" id="GO:0004143">
    <property type="term" value="F:ATP-dependent diacylglycerol kinase activity"/>
    <property type="evidence" value="ECO:0007669"/>
    <property type="project" value="TreeGrafter"/>
</dbReference>
<reference evidence="14 15" key="1">
    <citation type="submission" date="2020-08" db="EMBL/GenBank/DDBJ databases">
        <title>Cohnella phylogeny.</title>
        <authorList>
            <person name="Dunlap C."/>
        </authorList>
    </citation>
    <scope>NUCLEOTIDE SEQUENCE [LARGE SCALE GENOMIC DNA]</scope>
    <source>
        <strain evidence="14 15">DSM 25239</strain>
    </source>
</reference>
<keyword evidence="7 14" id="KW-0418">Kinase</keyword>
<evidence type="ECO:0000259" key="13">
    <source>
        <dbReference type="PROSITE" id="PS50146"/>
    </source>
</evidence>
<dbReference type="Gene3D" id="3.40.50.10330">
    <property type="entry name" value="Probable inorganic polyphosphate/atp-NAD kinase, domain 1"/>
    <property type="match status" value="1"/>
</dbReference>
<evidence type="ECO:0000313" key="14">
    <source>
        <dbReference type="EMBL" id="MBB6689852.1"/>
    </source>
</evidence>
<dbReference type="GO" id="GO:0005524">
    <property type="term" value="F:ATP binding"/>
    <property type="evidence" value="ECO:0007669"/>
    <property type="project" value="UniProtKB-KW"/>
</dbReference>
<dbReference type="GO" id="GO:0005886">
    <property type="term" value="C:plasma membrane"/>
    <property type="evidence" value="ECO:0007669"/>
    <property type="project" value="TreeGrafter"/>
</dbReference>
<dbReference type="Proteomes" id="UP000553776">
    <property type="component" value="Unassembled WGS sequence"/>
</dbReference>
<keyword evidence="5" id="KW-0479">Metal-binding</keyword>
<evidence type="ECO:0000256" key="6">
    <source>
        <dbReference type="ARBA" id="ARBA00022741"/>
    </source>
</evidence>
<evidence type="ECO:0000256" key="4">
    <source>
        <dbReference type="ARBA" id="ARBA00022679"/>
    </source>
</evidence>
<proteinExistence type="inferred from homology"/>
<dbReference type="Gene3D" id="2.60.200.40">
    <property type="match status" value="1"/>
</dbReference>
<evidence type="ECO:0000256" key="7">
    <source>
        <dbReference type="ARBA" id="ARBA00022777"/>
    </source>
</evidence>
<comment type="similarity">
    <text evidence="2">Belongs to the diacylglycerol/lipid kinase family.</text>
</comment>
<dbReference type="AlphaFoldDB" id="A0A841TSP8"/>
<dbReference type="Pfam" id="PF00781">
    <property type="entry name" value="DAGK_cat"/>
    <property type="match status" value="1"/>
</dbReference>
<accession>A0A841TSP8</accession>
<keyword evidence="12" id="KW-1208">Phospholipid metabolism</keyword>
<dbReference type="InterPro" id="IPR016064">
    <property type="entry name" value="NAD/diacylglycerol_kinase_sf"/>
</dbReference>
<keyword evidence="8" id="KW-0067">ATP-binding</keyword>
<dbReference type="SMART" id="SM00046">
    <property type="entry name" value="DAGKc"/>
    <property type="match status" value="1"/>
</dbReference>
<evidence type="ECO:0000256" key="12">
    <source>
        <dbReference type="ARBA" id="ARBA00023264"/>
    </source>
</evidence>
<evidence type="ECO:0000256" key="9">
    <source>
        <dbReference type="ARBA" id="ARBA00022842"/>
    </source>
</evidence>
<sequence length="305" mass="32090">MLFIVNERAGNGRGGRAWRIVERELRARGTAYEVVAEREEAEAFEKTKEILKRGGVKAVAIIGGDGTLHGLLPLLAGSGIPLGLIPAGSGNDTARAFGLPKSPTAALDIVLTGKPRPADLLSARLSTGESRLTLTALAIGLDAAVAGDVNGSRYKRWCNRFGLGSLAYLIGLVRALSRYKPRTVEVTVDGTTKAYERVWLSAVSNVANYGGGLRISPGARPDDGLLHVCVVHGCTAWQLLRVFPTILNGSHVRTRYVSILRGAEISVSSARPIPAFGDGEPAGEAPLDAYALPGQLLFMAAGISG</sequence>
<evidence type="ECO:0000256" key="8">
    <source>
        <dbReference type="ARBA" id="ARBA00022840"/>
    </source>
</evidence>
<organism evidence="14 15">
    <name type="scientific">Cohnella xylanilytica</name>
    <dbReference type="NCBI Taxonomy" id="557555"/>
    <lineage>
        <taxon>Bacteria</taxon>
        <taxon>Bacillati</taxon>
        <taxon>Bacillota</taxon>
        <taxon>Bacilli</taxon>
        <taxon>Bacillales</taxon>
        <taxon>Paenibacillaceae</taxon>
        <taxon>Cohnella</taxon>
    </lineage>
</organism>
<evidence type="ECO:0000256" key="1">
    <source>
        <dbReference type="ARBA" id="ARBA00001946"/>
    </source>
</evidence>
<dbReference type="EMBL" id="JACJVR010000002">
    <property type="protein sequence ID" value="MBB6689852.1"/>
    <property type="molecule type" value="Genomic_DNA"/>
</dbReference>
<keyword evidence="10" id="KW-0443">Lipid metabolism</keyword>
<comment type="caution">
    <text evidence="14">The sequence shown here is derived from an EMBL/GenBank/DDBJ whole genome shotgun (WGS) entry which is preliminary data.</text>
</comment>
<gene>
    <name evidence="14" type="ORF">H7B90_00410</name>
</gene>
<keyword evidence="3" id="KW-0444">Lipid biosynthesis</keyword>
<dbReference type="GO" id="GO:0008654">
    <property type="term" value="P:phospholipid biosynthetic process"/>
    <property type="evidence" value="ECO:0007669"/>
    <property type="project" value="UniProtKB-KW"/>
</dbReference>